<dbReference type="InterPro" id="IPR001296">
    <property type="entry name" value="Glyco_trans_1"/>
</dbReference>
<reference evidence="2 3" key="1">
    <citation type="submission" date="2019-01" db="EMBL/GenBank/DDBJ databases">
        <authorList>
            <person name="Chen W.-M."/>
        </authorList>
    </citation>
    <scope>NUCLEOTIDE SEQUENCE [LARGE SCALE GENOMIC DNA]</scope>
    <source>
        <strain evidence="2 3">YBJ-36</strain>
    </source>
</reference>
<dbReference type="EMBL" id="SACK01000007">
    <property type="protein sequence ID" value="RVT99806.1"/>
    <property type="molecule type" value="Genomic_DNA"/>
</dbReference>
<dbReference type="SUPFAM" id="SSF53756">
    <property type="entry name" value="UDP-Glycosyltransferase/glycogen phosphorylase"/>
    <property type="match status" value="1"/>
</dbReference>
<name>A0A3S2V0G9_9SPHI</name>
<dbReference type="RefSeq" id="WP_127706478.1">
    <property type="nucleotide sequence ID" value="NZ_SACK01000007.1"/>
</dbReference>
<dbReference type="Proteomes" id="UP000282759">
    <property type="component" value="Unassembled WGS sequence"/>
</dbReference>
<evidence type="ECO:0000313" key="2">
    <source>
        <dbReference type="EMBL" id="RVT99806.1"/>
    </source>
</evidence>
<organism evidence="2 3">
    <name type="scientific">Mucilaginibacter limnophilus</name>
    <dbReference type="NCBI Taxonomy" id="1932778"/>
    <lineage>
        <taxon>Bacteria</taxon>
        <taxon>Pseudomonadati</taxon>
        <taxon>Bacteroidota</taxon>
        <taxon>Sphingobacteriia</taxon>
        <taxon>Sphingobacteriales</taxon>
        <taxon>Sphingobacteriaceae</taxon>
        <taxon>Mucilaginibacter</taxon>
    </lineage>
</organism>
<sequence>MNISYITTYNAEDVHQWSGLGYYIASALRQQKADLDMVGDINIQVPKYYDFKSKIYGRLGKRFLPEREPRLVKQAARQAESRIKLSTDIIFSPSTIPLAYIKSNRPKVFYTDATFAGMIDYYPFLTNICAESIRHGNEVEQAALDSCSLAFYSSDWAARSAVENYNVNPAKVKVMPFGANVDDSRVLSDIRAIVHKRDTTTCHLLFLGVEWERKGGNIAVEVARLLNENGLPTVLHVAGIPANVLHNKPLYIIDHGFISKHTVEGANKLCNLFNQCHFLLLPTRADCTPVVFPEANSFGMPCITTNTGGISSVIKDDINGKMFTLQTNAAEYAAYIHNQFLNYNAYQQLCLSSFNEYDTRLNWNASGCAIMDLLKAL</sequence>
<keyword evidence="2" id="KW-0808">Transferase</keyword>
<accession>A0A3S2V0G9</accession>
<dbReference type="AlphaFoldDB" id="A0A3S2V0G9"/>
<dbReference type="PANTHER" id="PTHR12526:SF637">
    <property type="entry name" value="GLYCOSYLTRANSFERASE EPSF-RELATED"/>
    <property type="match status" value="1"/>
</dbReference>
<proteinExistence type="predicted"/>
<keyword evidence="3" id="KW-1185">Reference proteome</keyword>
<dbReference type="PANTHER" id="PTHR12526">
    <property type="entry name" value="GLYCOSYLTRANSFERASE"/>
    <property type="match status" value="1"/>
</dbReference>
<comment type="caution">
    <text evidence="2">The sequence shown here is derived from an EMBL/GenBank/DDBJ whole genome shotgun (WGS) entry which is preliminary data.</text>
</comment>
<gene>
    <name evidence="2" type="ORF">EOD41_15300</name>
</gene>
<dbReference type="Gene3D" id="3.40.50.2000">
    <property type="entry name" value="Glycogen Phosphorylase B"/>
    <property type="match status" value="2"/>
</dbReference>
<feature type="domain" description="Glycosyl transferase family 1" evidence="1">
    <location>
        <begin position="203"/>
        <end position="341"/>
    </location>
</feature>
<evidence type="ECO:0000313" key="3">
    <source>
        <dbReference type="Proteomes" id="UP000282759"/>
    </source>
</evidence>
<dbReference type="CDD" id="cd03801">
    <property type="entry name" value="GT4_PimA-like"/>
    <property type="match status" value="1"/>
</dbReference>
<dbReference type="GO" id="GO:0016757">
    <property type="term" value="F:glycosyltransferase activity"/>
    <property type="evidence" value="ECO:0007669"/>
    <property type="project" value="InterPro"/>
</dbReference>
<dbReference type="Pfam" id="PF00534">
    <property type="entry name" value="Glycos_transf_1"/>
    <property type="match status" value="1"/>
</dbReference>
<protein>
    <submittedName>
        <fullName evidence="2">Glycosyltransferase</fullName>
    </submittedName>
</protein>
<dbReference type="OrthoDB" id="7560678at2"/>
<evidence type="ECO:0000259" key="1">
    <source>
        <dbReference type="Pfam" id="PF00534"/>
    </source>
</evidence>